<dbReference type="SUPFAM" id="SSF50978">
    <property type="entry name" value="WD40 repeat-like"/>
    <property type="match status" value="1"/>
</dbReference>
<protein>
    <submittedName>
        <fullName evidence="1">Uncharacterized protein</fullName>
    </submittedName>
</protein>
<dbReference type="Proteomes" id="UP000792457">
    <property type="component" value="Unassembled WGS sequence"/>
</dbReference>
<gene>
    <name evidence="1" type="ORF">J437_LFUL001052</name>
</gene>
<reference evidence="1" key="1">
    <citation type="submission" date="2013-04" db="EMBL/GenBank/DDBJ databases">
        <authorList>
            <person name="Qu J."/>
            <person name="Murali S.C."/>
            <person name="Bandaranaike D."/>
            <person name="Bellair M."/>
            <person name="Blankenburg K."/>
            <person name="Chao H."/>
            <person name="Dinh H."/>
            <person name="Doddapaneni H."/>
            <person name="Downs B."/>
            <person name="Dugan-Rocha S."/>
            <person name="Elkadiri S."/>
            <person name="Gnanaolivu R.D."/>
            <person name="Hernandez B."/>
            <person name="Javaid M."/>
            <person name="Jayaseelan J.C."/>
            <person name="Lee S."/>
            <person name="Li M."/>
            <person name="Ming W."/>
            <person name="Munidasa M."/>
            <person name="Muniz J."/>
            <person name="Nguyen L."/>
            <person name="Ongeri F."/>
            <person name="Osuji N."/>
            <person name="Pu L.-L."/>
            <person name="Puazo M."/>
            <person name="Qu C."/>
            <person name="Quiroz J."/>
            <person name="Raj R."/>
            <person name="Weissenberger G."/>
            <person name="Xin Y."/>
            <person name="Zou X."/>
            <person name="Han Y."/>
            <person name="Richards S."/>
            <person name="Worley K."/>
            <person name="Muzny D."/>
            <person name="Gibbs R."/>
        </authorList>
    </citation>
    <scope>NUCLEOTIDE SEQUENCE</scope>
    <source>
        <strain evidence="1">Sampled in the wild</strain>
    </source>
</reference>
<dbReference type="GO" id="GO:0003723">
    <property type="term" value="F:RNA binding"/>
    <property type="evidence" value="ECO:0007669"/>
    <property type="project" value="TreeGrafter"/>
</dbReference>
<dbReference type="GO" id="GO:0000462">
    <property type="term" value="P:maturation of SSU-rRNA from tricistronic rRNA transcript (SSU-rRNA, 5.8S rRNA, LSU-rRNA)"/>
    <property type="evidence" value="ECO:0007669"/>
    <property type="project" value="InterPro"/>
</dbReference>
<dbReference type="AlphaFoldDB" id="A0A8K0K6C9"/>
<evidence type="ECO:0000313" key="1">
    <source>
        <dbReference type="EMBL" id="KAG8229180.1"/>
    </source>
</evidence>
<dbReference type="InterPro" id="IPR036322">
    <property type="entry name" value="WD40_repeat_dom_sf"/>
</dbReference>
<dbReference type="OrthoDB" id="8883818at2759"/>
<keyword evidence="2" id="KW-1185">Reference proteome</keyword>
<dbReference type="PANTHER" id="PTHR44163:SF1">
    <property type="entry name" value="U3 SMALL NUCLEOLAR RNA-ASSOCIATED PROTEIN 4 HOMOLOG"/>
    <property type="match status" value="1"/>
</dbReference>
<evidence type="ECO:0000313" key="2">
    <source>
        <dbReference type="Proteomes" id="UP000792457"/>
    </source>
</evidence>
<name>A0A8K0K6C9_LADFU</name>
<dbReference type="Gene3D" id="2.130.10.10">
    <property type="entry name" value="YVTN repeat-like/Quinoprotein amine dehydrogenase"/>
    <property type="match status" value="1"/>
</dbReference>
<dbReference type="GO" id="GO:0030686">
    <property type="term" value="C:90S preribosome"/>
    <property type="evidence" value="ECO:0007669"/>
    <property type="project" value="InterPro"/>
</dbReference>
<dbReference type="EMBL" id="KZ308415">
    <property type="protein sequence ID" value="KAG8229180.1"/>
    <property type="molecule type" value="Genomic_DNA"/>
</dbReference>
<dbReference type="GO" id="GO:0032040">
    <property type="term" value="C:small-subunit processome"/>
    <property type="evidence" value="ECO:0007669"/>
    <property type="project" value="TreeGrafter"/>
</dbReference>
<feature type="non-terminal residue" evidence="1">
    <location>
        <position position="151"/>
    </location>
</feature>
<organism evidence="1 2">
    <name type="scientific">Ladona fulva</name>
    <name type="common">Scarce chaser dragonfly</name>
    <name type="synonym">Libellula fulva</name>
    <dbReference type="NCBI Taxonomy" id="123851"/>
    <lineage>
        <taxon>Eukaryota</taxon>
        <taxon>Metazoa</taxon>
        <taxon>Ecdysozoa</taxon>
        <taxon>Arthropoda</taxon>
        <taxon>Hexapoda</taxon>
        <taxon>Insecta</taxon>
        <taxon>Pterygota</taxon>
        <taxon>Palaeoptera</taxon>
        <taxon>Odonata</taxon>
        <taxon>Epiprocta</taxon>
        <taxon>Anisoptera</taxon>
        <taxon>Libelluloidea</taxon>
        <taxon>Libellulidae</taxon>
        <taxon>Ladona</taxon>
    </lineage>
</organism>
<sequence length="151" mass="16540">MFASVSDQMLCIASTLGPSPKINIIGLSDHVLSADTTVPPAATLLHTINLVEEGGLKGNVNLMSISVDGKYLAVSDISGNISIWNSDTWKIVEWSINSKKYSKFCRKLMQQGLPKKWVSRSFPVTGISFDMNKQDVLILHDDSTITIIDKS</sequence>
<proteinExistence type="predicted"/>
<dbReference type="InterPro" id="IPR015943">
    <property type="entry name" value="WD40/YVTN_repeat-like_dom_sf"/>
</dbReference>
<accession>A0A8K0K6C9</accession>
<dbReference type="InterPro" id="IPR046351">
    <property type="entry name" value="UTP4"/>
</dbReference>
<dbReference type="GO" id="GO:0034455">
    <property type="term" value="C:t-UTP complex"/>
    <property type="evidence" value="ECO:0007669"/>
    <property type="project" value="TreeGrafter"/>
</dbReference>
<comment type="caution">
    <text evidence="1">The sequence shown here is derived from an EMBL/GenBank/DDBJ whole genome shotgun (WGS) entry which is preliminary data.</text>
</comment>
<reference evidence="1" key="2">
    <citation type="submission" date="2017-10" db="EMBL/GenBank/DDBJ databases">
        <title>Ladona fulva Genome sequencing and assembly.</title>
        <authorList>
            <person name="Murali S."/>
            <person name="Richards S."/>
            <person name="Bandaranaike D."/>
            <person name="Bellair M."/>
            <person name="Blankenburg K."/>
            <person name="Chao H."/>
            <person name="Dinh H."/>
            <person name="Doddapaneni H."/>
            <person name="Dugan-Rocha S."/>
            <person name="Elkadiri S."/>
            <person name="Gnanaolivu R."/>
            <person name="Hernandez B."/>
            <person name="Skinner E."/>
            <person name="Javaid M."/>
            <person name="Lee S."/>
            <person name="Li M."/>
            <person name="Ming W."/>
            <person name="Munidasa M."/>
            <person name="Muniz J."/>
            <person name="Nguyen L."/>
            <person name="Hughes D."/>
            <person name="Osuji N."/>
            <person name="Pu L.-L."/>
            <person name="Puazo M."/>
            <person name="Qu C."/>
            <person name="Quiroz J."/>
            <person name="Raj R."/>
            <person name="Weissenberger G."/>
            <person name="Xin Y."/>
            <person name="Zou X."/>
            <person name="Han Y."/>
            <person name="Worley K."/>
            <person name="Muzny D."/>
            <person name="Gibbs R."/>
        </authorList>
    </citation>
    <scope>NUCLEOTIDE SEQUENCE</scope>
    <source>
        <strain evidence="1">Sampled in the wild</strain>
    </source>
</reference>
<dbReference type="PANTHER" id="PTHR44163">
    <property type="entry name" value="U3 SMALL NUCLEOLAR RNA-ASSOCIATED PROTEIN 4 HOMOLOG"/>
    <property type="match status" value="1"/>
</dbReference>